<gene>
    <name evidence="2" type="ORF">POCTA_138.1.T0470072</name>
</gene>
<protein>
    <recommendedName>
        <fullName evidence="4">Transmembrane protein</fullName>
    </recommendedName>
</protein>
<evidence type="ECO:0000256" key="1">
    <source>
        <dbReference type="SAM" id="Phobius"/>
    </source>
</evidence>
<proteinExistence type="predicted"/>
<dbReference type="OrthoDB" id="301675at2759"/>
<feature type="transmembrane region" description="Helical" evidence="1">
    <location>
        <begin position="157"/>
        <end position="174"/>
    </location>
</feature>
<dbReference type="AlphaFoldDB" id="A0A8S1UNG5"/>
<reference evidence="2" key="1">
    <citation type="submission" date="2021-01" db="EMBL/GenBank/DDBJ databases">
        <authorList>
            <consortium name="Genoscope - CEA"/>
            <person name="William W."/>
        </authorList>
    </citation>
    <scope>NUCLEOTIDE SEQUENCE</scope>
</reference>
<comment type="caution">
    <text evidence="2">The sequence shown here is derived from an EMBL/GenBank/DDBJ whole genome shotgun (WGS) entry which is preliminary data.</text>
</comment>
<feature type="transmembrane region" description="Helical" evidence="1">
    <location>
        <begin position="56"/>
        <end position="75"/>
    </location>
</feature>
<keyword evidence="1" id="KW-0472">Membrane</keyword>
<dbReference type="EMBL" id="CAJJDP010000047">
    <property type="protein sequence ID" value="CAD8165687.1"/>
    <property type="molecule type" value="Genomic_DNA"/>
</dbReference>
<sequence length="569" mass="67136">MNKYSLRFDNPEMENLYFQDQFEELFNFYTWACCLGTISAICVFTMEFIVPFGFGFWKYTLIMIPLGFGFSHRLIKMLPQYFNYVLAMMNISLGGLIFILLYFFSNSNILFLAGQTVAMIQYSLLLGSNIIINIFVLLINQIGLMILGSIIQNYFNSLQLMFILALVLVLKAIWSSEKMKRSFFLLKHQNYQLHKQLDNVFSLKIIRIKFDKKQNQLKLVDINKQAEKIIQDQKQFIQFIRQYSIVQIRSLSQPFQVYTHSQRFLYRTQTLEQILYNMLGGDDKEKSSEIYSESSKIAFRIGIYKIIEKNSVHLILLLQEDSEYQKILKLNKDIRKKNRNQRLLITCLENAKKSLQILMYLTNEIIDQKEKFSQNLYISAKTINLVSLSQSILFKSIHGYYNVLILNNLHQQFQEIVQFNIEKLYNDLHKLKSVFCNVKQIRINFEGDNSQCESNYVLTLQLILNILKDSFNRRNYKNISIKTQLLLQEKTKVINYKIFLIKSEEIEKVQGPVNKILANQFCQLKKVNQKILEIIGWNNQIKIVPSVHFDLIECNLIHSLKEFKEAIQN</sequence>
<keyword evidence="3" id="KW-1185">Reference proteome</keyword>
<feature type="transmembrane region" description="Helical" evidence="1">
    <location>
        <begin position="124"/>
        <end position="151"/>
    </location>
</feature>
<keyword evidence="1" id="KW-0812">Transmembrane</keyword>
<organism evidence="2 3">
    <name type="scientific">Paramecium octaurelia</name>
    <dbReference type="NCBI Taxonomy" id="43137"/>
    <lineage>
        <taxon>Eukaryota</taxon>
        <taxon>Sar</taxon>
        <taxon>Alveolata</taxon>
        <taxon>Ciliophora</taxon>
        <taxon>Intramacronucleata</taxon>
        <taxon>Oligohymenophorea</taxon>
        <taxon>Peniculida</taxon>
        <taxon>Parameciidae</taxon>
        <taxon>Paramecium</taxon>
    </lineage>
</organism>
<dbReference type="OMA" id="YSIVQIR"/>
<dbReference type="Proteomes" id="UP000683925">
    <property type="component" value="Unassembled WGS sequence"/>
</dbReference>
<name>A0A8S1UNG5_PAROT</name>
<keyword evidence="1" id="KW-1133">Transmembrane helix</keyword>
<evidence type="ECO:0000313" key="3">
    <source>
        <dbReference type="Proteomes" id="UP000683925"/>
    </source>
</evidence>
<feature type="transmembrane region" description="Helical" evidence="1">
    <location>
        <begin position="28"/>
        <end position="49"/>
    </location>
</feature>
<accession>A0A8S1UNG5</accession>
<evidence type="ECO:0008006" key="4">
    <source>
        <dbReference type="Google" id="ProtNLM"/>
    </source>
</evidence>
<feature type="transmembrane region" description="Helical" evidence="1">
    <location>
        <begin position="81"/>
        <end position="104"/>
    </location>
</feature>
<evidence type="ECO:0000313" key="2">
    <source>
        <dbReference type="EMBL" id="CAD8165687.1"/>
    </source>
</evidence>